<dbReference type="EMBL" id="GL385397">
    <property type="protein sequence ID" value="EJT76500.1"/>
    <property type="molecule type" value="Genomic_DNA"/>
</dbReference>
<protein>
    <submittedName>
        <fullName evidence="2 3">Uncharacterized protein</fullName>
    </submittedName>
</protein>
<reference evidence="4" key="1">
    <citation type="submission" date="2010-07" db="EMBL/GenBank/DDBJ databases">
        <title>The genome sequence of Gaeumannomyces graminis var. tritici strain R3-111a-1.</title>
        <authorList>
            <consortium name="The Broad Institute Genome Sequencing Platform"/>
            <person name="Ma L.-J."/>
            <person name="Dead R."/>
            <person name="Young S."/>
            <person name="Zeng Q."/>
            <person name="Koehrsen M."/>
            <person name="Alvarado L."/>
            <person name="Berlin A."/>
            <person name="Chapman S.B."/>
            <person name="Chen Z."/>
            <person name="Freedman E."/>
            <person name="Gellesch M."/>
            <person name="Goldberg J."/>
            <person name="Griggs A."/>
            <person name="Gujja S."/>
            <person name="Heilman E.R."/>
            <person name="Heiman D."/>
            <person name="Hepburn T."/>
            <person name="Howarth C."/>
            <person name="Jen D."/>
            <person name="Larson L."/>
            <person name="Mehta T."/>
            <person name="Neiman D."/>
            <person name="Pearson M."/>
            <person name="Roberts A."/>
            <person name="Saif S."/>
            <person name="Shea T."/>
            <person name="Shenoy N."/>
            <person name="Sisk P."/>
            <person name="Stolte C."/>
            <person name="Sykes S."/>
            <person name="Walk T."/>
            <person name="White J."/>
            <person name="Yandava C."/>
            <person name="Haas B."/>
            <person name="Nusbaum C."/>
            <person name="Birren B."/>
        </authorList>
    </citation>
    <scope>NUCLEOTIDE SEQUENCE [LARGE SCALE GENOMIC DNA]</scope>
    <source>
        <strain evidence="4">R3-111a-1</strain>
    </source>
</reference>
<evidence type="ECO:0000313" key="3">
    <source>
        <dbReference type="EnsemblFungi" id="EJT76500"/>
    </source>
</evidence>
<name>J3NYR7_GAET3</name>
<evidence type="ECO:0000313" key="4">
    <source>
        <dbReference type="Proteomes" id="UP000006039"/>
    </source>
</evidence>
<reference evidence="3" key="4">
    <citation type="journal article" date="2015" name="G3 (Bethesda)">
        <title>Genome sequences of three phytopathogenic species of the Magnaporthaceae family of fungi.</title>
        <authorList>
            <person name="Okagaki L.H."/>
            <person name="Nunes C.C."/>
            <person name="Sailsbery J."/>
            <person name="Clay B."/>
            <person name="Brown D."/>
            <person name="John T."/>
            <person name="Oh Y."/>
            <person name="Young N."/>
            <person name="Fitzgerald M."/>
            <person name="Haas B.J."/>
            <person name="Zeng Q."/>
            <person name="Young S."/>
            <person name="Adiconis X."/>
            <person name="Fan L."/>
            <person name="Levin J.Z."/>
            <person name="Mitchell T.K."/>
            <person name="Okubara P.A."/>
            <person name="Farman M.L."/>
            <person name="Kohn L.M."/>
            <person name="Birren B."/>
            <person name="Ma L.-J."/>
            <person name="Dean R.A."/>
        </authorList>
    </citation>
    <scope>NUCLEOTIDE SEQUENCE</scope>
    <source>
        <strain evidence="3">R3-111a-1</strain>
    </source>
</reference>
<dbReference type="EnsemblFungi" id="EJT76500">
    <property type="protein sequence ID" value="EJT76500"/>
    <property type="gene ID" value="GGTG_06419"/>
</dbReference>
<proteinExistence type="predicted"/>
<feature type="region of interest" description="Disordered" evidence="1">
    <location>
        <begin position="1"/>
        <end position="51"/>
    </location>
</feature>
<feature type="region of interest" description="Disordered" evidence="1">
    <location>
        <begin position="77"/>
        <end position="130"/>
    </location>
</feature>
<keyword evidence="4" id="KW-1185">Reference proteome</keyword>
<dbReference type="HOGENOM" id="CLU_1938293_0_0_1"/>
<dbReference type="VEuPathDB" id="FungiDB:GGTG_06419"/>
<gene>
    <name evidence="3" type="primary">20346877</name>
    <name evidence="2" type="ORF">GGTG_06419</name>
</gene>
<dbReference type="AlphaFoldDB" id="J3NYR7"/>
<accession>J3NYR7</accession>
<reference evidence="2" key="3">
    <citation type="submission" date="2010-09" db="EMBL/GenBank/DDBJ databases">
        <title>Annotation of Gaeumannomyces graminis var. tritici R3-111a-1.</title>
        <authorList>
            <consortium name="The Broad Institute Genome Sequencing Platform"/>
            <person name="Ma L.-J."/>
            <person name="Dead R."/>
            <person name="Young S.K."/>
            <person name="Zeng Q."/>
            <person name="Gargeya S."/>
            <person name="Fitzgerald M."/>
            <person name="Haas B."/>
            <person name="Abouelleil A."/>
            <person name="Alvarado L."/>
            <person name="Arachchi H.M."/>
            <person name="Berlin A."/>
            <person name="Brown A."/>
            <person name="Chapman S.B."/>
            <person name="Chen Z."/>
            <person name="Dunbar C."/>
            <person name="Freedman E."/>
            <person name="Gearin G."/>
            <person name="Gellesch M."/>
            <person name="Goldberg J."/>
            <person name="Griggs A."/>
            <person name="Gujja S."/>
            <person name="Heiman D."/>
            <person name="Howarth C."/>
            <person name="Larson L."/>
            <person name="Lui A."/>
            <person name="MacDonald P.J.P."/>
            <person name="Mehta T."/>
            <person name="Montmayeur A."/>
            <person name="Murphy C."/>
            <person name="Neiman D."/>
            <person name="Pearson M."/>
            <person name="Priest M."/>
            <person name="Roberts A."/>
            <person name="Saif S."/>
            <person name="Shea T."/>
            <person name="Shenoy N."/>
            <person name="Sisk P."/>
            <person name="Stolte C."/>
            <person name="Sykes S."/>
            <person name="Yandava C."/>
            <person name="Wortman J."/>
            <person name="Nusbaum C."/>
            <person name="Birren B."/>
        </authorList>
    </citation>
    <scope>NUCLEOTIDE SEQUENCE</scope>
    <source>
        <strain evidence="2">R3-111a-1</strain>
    </source>
</reference>
<dbReference type="GeneID" id="20346877"/>
<organism evidence="2">
    <name type="scientific">Gaeumannomyces tritici (strain R3-111a-1)</name>
    <name type="common">Wheat and barley take-all root rot fungus</name>
    <name type="synonym">Gaeumannomyces graminis var. tritici</name>
    <dbReference type="NCBI Taxonomy" id="644352"/>
    <lineage>
        <taxon>Eukaryota</taxon>
        <taxon>Fungi</taxon>
        <taxon>Dikarya</taxon>
        <taxon>Ascomycota</taxon>
        <taxon>Pezizomycotina</taxon>
        <taxon>Sordariomycetes</taxon>
        <taxon>Sordariomycetidae</taxon>
        <taxon>Magnaporthales</taxon>
        <taxon>Magnaporthaceae</taxon>
        <taxon>Gaeumannomyces</taxon>
    </lineage>
</organism>
<reference evidence="2" key="2">
    <citation type="submission" date="2010-07" db="EMBL/GenBank/DDBJ databases">
        <authorList>
            <consortium name="The Broad Institute Genome Sequencing Platform"/>
            <consortium name="Broad Institute Genome Sequencing Center for Infectious Disease"/>
            <person name="Ma L.-J."/>
            <person name="Dead R."/>
            <person name="Young S."/>
            <person name="Zeng Q."/>
            <person name="Koehrsen M."/>
            <person name="Alvarado L."/>
            <person name="Berlin A."/>
            <person name="Chapman S.B."/>
            <person name="Chen Z."/>
            <person name="Freedman E."/>
            <person name="Gellesch M."/>
            <person name="Goldberg J."/>
            <person name="Griggs A."/>
            <person name="Gujja S."/>
            <person name="Heilman E.R."/>
            <person name="Heiman D."/>
            <person name="Hepburn T."/>
            <person name="Howarth C."/>
            <person name="Jen D."/>
            <person name="Larson L."/>
            <person name="Mehta T."/>
            <person name="Neiman D."/>
            <person name="Pearson M."/>
            <person name="Roberts A."/>
            <person name="Saif S."/>
            <person name="Shea T."/>
            <person name="Shenoy N."/>
            <person name="Sisk P."/>
            <person name="Stolte C."/>
            <person name="Sykes S."/>
            <person name="Walk T."/>
            <person name="White J."/>
            <person name="Yandava C."/>
            <person name="Haas B."/>
            <person name="Nusbaum C."/>
            <person name="Birren B."/>
        </authorList>
    </citation>
    <scope>NUCLEOTIDE SEQUENCE</scope>
    <source>
        <strain evidence="2">R3-111a-1</strain>
    </source>
</reference>
<evidence type="ECO:0000313" key="2">
    <source>
        <dbReference type="EMBL" id="EJT76500.1"/>
    </source>
</evidence>
<reference evidence="3" key="5">
    <citation type="submission" date="2018-04" db="UniProtKB">
        <authorList>
            <consortium name="EnsemblFungi"/>
        </authorList>
    </citation>
    <scope>IDENTIFICATION</scope>
    <source>
        <strain evidence="3">R3-111a-1</strain>
    </source>
</reference>
<dbReference type="Proteomes" id="UP000006039">
    <property type="component" value="Unassembled WGS sequence"/>
</dbReference>
<dbReference type="RefSeq" id="XP_009222500.1">
    <property type="nucleotide sequence ID" value="XM_009224236.1"/>
</dbReference>
<sequence>MHMSTTGVRQLAPRGPGGERDAPHKGVAQGDSRTHSAVVPRRPPRIGRGGGAAYADMHEVARQRSSCACTLLEKVGREHTARKHPRDALHILRNDGSAGPDWANGILSQMDDTRRPPCIYRGVGDKDPRK</sequence>
<evidence type="ECO:0000256" key="1">
    <source>
        <dbReference type="SAM" id="MobiDB-lite"/>
    </source>
</evidence>